<dbReference type="PANTHER" id="PTHR12619">
    <property type="entry name" value="RFX TRANSCRIPTION FACTOR FAMILY"/>
    <property type="match status" value="1"/>
</dbReference>
<protein>
    <submittedName>
        <fullName evidence="3">DNA-binding protein RFX8</fullName>
    </submittedName>
</protein>
<evidence type="ECO:0000259" key="2">
    <source>
        <dbReference type="PROSITE" id="PS51526"/>
    </source>
</evidence>
<keyword evidence="1 3" id="KW-0238">DNA-binding</keyword>
<organism evidence="3 4">
    <name type="scientific">Buceros rhinoceros silvestris</name>
    <dbReference type="NCBI Taxonomy" id="175836"/>
    <lineage>
        <taxon>Eukaryota</taxon>
        <taxon>Metazoa</taxon>
        <taxon>Chordata</taxon>
        <taxon>Craniata</taxon>
        <taxon>Vertebrata</taxon>
        <taxon>Euteleostomi</taxon>
        <taxon>Archelosauria</taxon>
        <taxon>Archosauria</taxon>
        <taxon>Dinosauria</taxon>
        <taxon>Saurischia</taxon>
        <taxon>Theropoda</taxon>
        <taxon>Coelurosauria</taxon>
        <taxon>Aves</taxon>
        <taxon>Neognathae</taxon>
        <taxon>Neoaves</taxon>
        <taxon>Telluraves</taxon>
        <taxon>Coraciimorphae</taxon>
        <taxon>Bucerotiformes</taxon>
        <taxon>Bucerotidae</taxon>
        <taxon>Buceros</taxon>
    </lineage>
</organism>
<feature type="non-terminal residue" evidence="3">
    <location>
        <position position="221"/>
    </location>
</feature>
<dbReference type="InterPro" id="IPR039779">
    <property type="entry name" value="RFX-like"/>
</dbReference>
<dbReference type="PROSITE" id="PS51526">
    <property type="entry name" value="RFX_DBD"/>
    <property type="match status" value="1"/>
</dbReference>
<dbReference type="InterPro" id="IPR003150">
    <property type="entry name" value="DNA-bd_RFX"/>
</dbReference>
<dbReference type="SUPFAM" id="SSF46785">
    <property type="entry name" value="Winged helix' DNA-binding domain"/>
    <property type="match status" value="1"/>
</dbReference>
<reference evidence="3 4" key="1">
    <citation type="submission" date="2014-04" db="EMBL/GenBank/DDBJ databases">
        <title>Genome evolution of avian class.</title>
        <authorList>
            <person name="Zhang G."/>
            <person name="Li C."/>
        </authorList>
    </citation>
    <scope>NUCLEOTIDE SEQUENCE [LARGE SCALE GENOMIC DNA]</scope>
    <source>
        <strain evidence="3">BGI_N320</strain>
    </source>
</reference>
<name>A0A091GX22_BUCRH</name>
<feature type="domain" description="RFX-type winged-helix" evidence="2">
    <location>
        <begin position="1"/>
        <end position="52"/>
    </location>
</feature>
<dbReference type="GO" id="GO:0000981">
    <property type="term" value="F:DNA-binding transcription factor activity, RNA polymerase II-specific"/>
    <property type="evidence" value="ECO:0007669"/>
    <property type="project" value="TreeGrafter"/>
</dbReference>
<dbReference type="InterPro" id="IPR057321">
    <property type="entry name" value="RFX1-4/6/8-like_BCD"/>
</dbReference>
<dbReference type="EMBL" id="KL515116">
    <property type="protein sequence ID" value="KFO87739.1"/>
    <property type="molecule type" value="Genomic_DNA"/>
</dbReference>
<feature type="non-terminal residue" evidence="3">
    <location>
        <position position="1"/>
    </location>
</feature>
<dbReference type="AlphaFoldDB" id="A0A091GX22"/>
<dbReference type="PANTHER" id="PTHR12619:SF24">
    <property type="entry name" value="DNA-BINDING PROTEIN RFX8"/>
    <property type="match status" value="1"/>
</dbReference>
<dbReference type="InterPro" id="IPR036390">
    <property type="entry name" value="WH_DNA-bd_sf"/>
</dbReference>
<evidence type="ECO:0000313" key="3">
    <source>
        <dbReference type="EMBL" id="KFO87739.1"/>
    </source>
</evidence>
<evidence type="ECO:0000256" key="1">
    <source>
        <dbReference type="ARBA" id="ARBA00023125"/>
    </source>
</evidence>
<dbReference type="Gene3D" id="1.10.10.10">
    <property type="entry name" value="Winged helix-like DNA-binding domain superfamily/Winged helix DNA-binding domain"/>
    <property type="match status" value="1"/>
</dbReference>
<proteinExistence type="predicted"/>
<sequence>LYMESCSPDAKYRVNSATFGKLIRLVFPGLGTRRLGKRGNGRYHYSGITIKENSSLYARYCSLLSDKDYHRYDSAGEASRAAQQLSTYAGTSGNICSSGDAAGYKSKIKKTRTNLHSSPPVIYLKTEQEIFQDPWSEFSTYCLWEQQLGKKNPYEMVVLLANEYLSYCQDIVHTVRMNELDEVQDCIMSFWRSLQPERIALMSLPDVCQLFKSYDRQLFKV</sequence>
<evidence type="ECO:0000313" key="4">
    <source>
        <dbReference type="Proteomes" id="UP000054064"/>
    </source>
</evidence>
<dbReference type="GO" id="GO:0000978">
    <property type="term" value="F:RNA polymerase II cis-regulatory region sequence-specific DNA binding"/>
    <property type="evidence" value="ECO:0007669"/>
    <property type="project" value="TreeGrafter"/>
</dbReference>
<gene>
    <name evidence="3" type="ORF">N320_02458</name>
</gene>
<keyword evidence="4" id="KW-1185">Reference proteome</keyword>
<dbReference type="Proteomes" id="UP000054064">
    <property type="component" value="Unassembled WGS sequence"/>
</dbReference>
<accession>A0A091GX22</accession>
<dbReference type="Pfam" id="PF02257">
    <property type="entry name" value="RFX_DNA_binding"/>
    <property type="match status" value="1"/>
</dbReference>
<dbReference type="InterPro" id="IPR036388">
    <property type="entry name" value="WH-like_DNA-bd_sf"/>
</dbReference>
<dbReference type="Pfam" id="PF25340">
    <property type="entry name" value="BCD_RFX"/>
    <property type="match status" value="1"/>
</dbReference>